<evidence type="ECO:0000313" key="2">
    <source>
        <dbReference type="EMBL" id="CAH0365909.1"/>
    </source>
</evidence>
<name>A0A8J2SE19_9STRA</name>
<dbReference type="SUPFAM" id="SSF53335">
    <property type="entry name" value="S-adenosyl-L-methionine-dependent methyltransferases"/>
    <property type="match status" value="1"/>
</dbReference>
<keyword evidence="1" id="KW-0732">Signal</keyword>
<gene>
    <name evidence="2" type="ORF">PECAL_1P23720</name>
</gene>
<sequence length="274" mass="30326">MPSKLLAATLAATTSALSSYSPPPPKLIKQCAWQQTHCATAPQFRNVVQWYEGDAHGSGNWGVTYRRYVDGFVKAVADDLGIEEGATVFESAVGEGWFLSGLYELLDVAFDVAGNDVSMKAIEECRMELPWGSFAVGDSLNLTWVDPQRFDAVICAYVEPGENENEAAVTETWVREMCRLAKPSARVFVGNVRPPRGVTDAAAGAYLKPPEDLVTEAWWEAKAGDWGVDDVRIVPLTDATLLEEWGPRYHVFMRKRAAERKWPSWQDDMVTGGF</sequence>
<organism evidence="2 3">
    <name type="scientific">Pelagomonas calceolata</name>
    <dbReference type="NCBI Taxonomy" id="35677"/>
    <lineage>
        <taxon>Eukaryota</taxon>
        <taxon>Sar</taxon>
        <taxon>Stramenopiles</taxon>
        <taxon>Ochrophyta</taxon>
        <taxon>Pelagophyceae</taxon>
        <taxon>Pelagomonadales</taxon>
        <taxon>Pelagomonadaceae</taxon>
        <taxon>Pelagomonas</taxon>
    </lineage>
</organism>
<proteinExistence type="predicted"/>
<dbReference type="InterPro" id="IPR029063">
    <property type="entry name" value="SAM-dependent_MTases_sf"/>
</dbReference>
<dbReference type="AlphaFoldDB" id="A0A8J2SE19"/>
<evidence type="ECO:0008006" key="4">
    <source>
        <dbReference type="Google" id="ProtNLM"/>
    </source>
</evidence>
<keyword evidence="3" id="KW-1185">Reference proteome</keyword>
<comment type="caution">
    <text evidence="2">The sequence shown here is derived from an EMBL/GenBank/DDBJ whole genome shotgun (WGS) entry which is preliminary data.</text>
</comment>
<feature type="chain" id="PRO_5035178375" description="Methyltransferase domain-containing protein" evidence="1">
    <location>
        <begin position="17"/>
        <end position="274"/>
    </location>
</feature>
<dbReference type="CDD" id="cd02440">
    <property type="entry name" value="AdoMet_MTases"/>
    <property type="match status" value="1"/>
</dbReference>
<dbReference type="Gene3D" id="3.40.50.150">
    <property type="entry name" value="Vaccinia Virus protein VP39"/>
    <property type="match status" value="1"/>
</dbReference>
<dbReference type="EMBL" id="CAKKNE010000001">
    <property type="protein sequence ID" value="CAH0365909.1"/>
    <property type="molecule type" value="Genomic_DNA"/>
</dbReference>
<accession>A0A8J2SE19</accession>
<protein>
    <recommendedName>
        <fullName evidence="4">Methyltransferase domain-containing protein</fullName>
    </recommendedName>
</protein>
<dbReference type="Proteomes" id="UP000789595">
    <property type="component" value="Unassembled WGS sequence"/>
</dbReference>
<evidence type="ECO:0000256" key="1">
    <source>
        <dbReference type="SAM" id="SignalP"/>
    </source>
</evidence>
<evidence type="ECO:0000313" key="3">
    <source>
        <dbReference type="Proteomes" id="UP000789595"/>
    </source>
</evidence>
<reference evidence="2" key="1">
    <citation type="submission" date="2021-11" db="EMBL/GenBank/DDBJ databases">
        <authorList>
            <consortium name="Genoscope - CEA"/>
            <person name="William W."/>
        </authorList>
    </citation>
    <scope>NUCLEOTIDE SEQUENCE</scope>
</reference>
<feature type="signal peptide" evidence="1">
    <location>
        <begin position="1"/>
        <end position="16"/>
    </location>
</feature>